<dbReference type="Proteomes" id="UP000006545">
    <property type="component" value="Chromosome"/>
</dbReference>
<evidence type="ECO:0000313" key="1">
    <source>
        <dbReference type="EMBL" id="AEE12702.1"/>
    </source>
</evidence>
<gene>
    <name evidence="1" type="ordered locus">Poras_0755</name>
</gene>
<accession>F4KJX7</accession>
<dbReference type="Gene3D" id="3.40.91.50">
    <property type="match status" value="1"/>
</dbReference>
<sequence>MNTTKKNRRAPEYKPLLYTTTIRNPERYKDLMHILLRYDDVVLDESSVEAIEKDLFRVGLYRPMRRLDSISDKWKGANKGDVALYALTDEETDFLYKANKQNHKEAGFPAGWLSRFDTQFKLMKVLGLVYYNLGDKIEFSTAGRLLANSVSIEIEAGLITRKMLHPHYERLVFLNAFARHQRGNPFIRELNRNIPLVMLLQVIKLLNADPEYNNTGIGYHELPLVLFWKDDNAEALYQRIKKLRQEWRYTPSSETIKQICTEEILGGFKKFTLRSVVSEYPDDFIRKMRLTGLISLRGAGRFIDINHNEDQTINYILTHYKEWYHPFSDEKKYFEYASTIVPYFDKACTALTIKTDAGKALKRLSSLSEYAPDMVKKELSIIEKGRSSKHPTLRFVPAPARLEFLTALAICQTFEKVAVSPNYPCDDEGLPLSTAGGDKGDIECMEGSRGVLVEVTTAGGRTQTMMECWPVGRHLETFAKESGDFNAEGVFVAPTLYIDTIDQFSWLKERKGLVVRSYKISDFISFLEKSTTLISIS</sequence>
<reference evidence="2" key="1">
    <citation type="submission" date="2011-04" db="EMBL/GenBank/DDBJ databases">
        <title>The complete genome of Porphyromonas asaccharolytica DSM 20707.</title>
        <authorList>
            <person name="Lucas S."/>
            <person name="Han J."/>
            <person name="Lapidus A."/>
            <person name="Bruce D."/>
            <person name="Goodwin L."/>
            <person name="Pitluck S."/>
            <person name="Peters L."/>
            <person name="Kyrpides N."/>
            <person name="Mavromatis K."/>
            <person name="Ivanova N."/>
            <person name="Ovchinnikova G."/>
            <person name="Pagani I."/>
            <person name="Lu M."/>
            <person name="Detter J.C."/>
            <person name="Tapia R."/>
            <person name="Han C."/>
            <person name="Land M."/>
            <person name="Hauser L."/>
            <person name="Markowitz V."/>
            <person name="Cheng J.-F."/>
            <person name="Hugenholtz P."/>
            <person name="Woyke T."/>
            <person name="Wu D."/>
            <person name="Gronow S."/>
            <person name="Wellnitz S."/>
            <person name="Brambilla E."/>
            <person name="Klenk H.-P."/>
            <person name="Eisen J.A."/>
        </authorList>
    </citation>
    <scope>NUCLEOTIDE SEQUENCE [LARGE SCALE GENOMIC DNA]</scope>
    <source>
        <strain evidence="2">ATCC 25260 / DSM 20707 / VPI 4198</strain>
    </source>
</reference>
<dbReference type="eggNOG" id="ENOG5033RQ6">
    <property type="taxonomic scope" value="Bacteria"/>
</dbReference>
<dbReference type="Pfam" id="PF09491">
    <property type="entry name" value="RE_AlwI"/>
    <property type="match status" value="2"/>
</dbReference>
<proteinExistence type="predicted"/>
<name>F4KJX7_PORAD</name>
<dbReference type="STRING" id="879243.Poras_0755"/>
<dbReference type="InterPro" id="IPR018573">
    <property type="entry name" value="Restrct_endonuc_II_AlwI"/>
</dbReference>
<dbReference type="OrthoDB" id="5314016at2"/>
<dbReference type="HOGENOM" id="CLU_032547_0_0_10"/>
<dbReference type="KEGG" id="pah:Poras_0755"/>
<dbReference type="RefSeq" id="WP_004331330.1">
    <property type="nucleotide sequence ID" value="NC_015501.1"/>
</dbReference>
<evidence type="ECO:0000313" key="2">
    <source>
        <dbReference type="Proteomes" id="UP000006545"/>
    </source>
</evidence>
<keyword evidence="1" id="KW-0255">Endonuclease</keyword>
<dbReference type="GO" id="GO:0004519">
    <property type="term" value="F:endonuclease activity"/>
    <property type="evidence" value="ECO:0007669"/>
    <property type="project" value="UniProtKB-KW"/>
</dbReference>
<protein>
    <submittedName>
        <fullName evidence="1">Restriction endonuclease, type II, AlwI</fullName>
    </submittedName>
</protein>
<keyword evidence="1" id="KW-0540">Nuclease</keyword>
<dbReference type="EMBL" id="CP002689">
    <property type="protein sequence ID" value="AEE12702.1"/>
    <property type="molecule type" value="Genomic_DNA"/>
</dbReference>
<organism evidence="1 2">
    <name type="scientific">Porphyromonas asaccharolytica (strain ATCC 25260 / DSM 20707 / BCRC 10618 / CCUG 7834 / JCM 6326 / LMG 13178 / VPI 4198 / B440)</name>
    <name type="common">Bacteroides asaccharolyticus</name>
    <dbReference type="NCBI Taxonomy" id="879243"/>
    <lineage>
        <taxon>Bacteria</taxon>
        <taxon>Pseudomonadati</taxon>
        <taxon>Bacteroidota</taxon>
        <taxon>Bacteroidia</taxon>
        <taxon>Bacteroidales</taxon>
        <taxon>Porphyromonadaceae</taxon>
        <taxon>Porphyromonas</taxon>
    </lineage>
</organism>
<keyword evidence="1" id="KW-0378">Hydrolase</keyword>
<keyword evidence="2" id="KW-1185">Reference proteome</keyword>
<dbReference type="REBASE" id="35623">
    <property type="entry name" value="Pas20707ORF756P"/>
</dbReference>
<dbReference type="AlphaFoldDB" id="F4KJX7"/>